<evidence type="ECO:0000256" key="8">
    <source>
        <dbReference type="ARBA" id="ARBA00023242"/>
    </source>
</evidence>
<dbReference type="InterPro" id="IPR036236">
    <property type="entry name" value="Znf_C2H2_sf"/>
</dbReference>
<dbReference type="EMBL" id="JBHFQA010000339">
    <property type="protein sequence ID" value="KAL2076454.1"/>
    <property type="molecule type" value="Genomic_DNA"/>
</dbReference>
<sequence>MELSAPPPSWILLLTPSQMVPASSPPPLARKLCVCVKNSFNMAAPTQPASPDFLPKKRTNGSIIWRYFGFKPSDDEQKEAFCRECKKLVQTKGSSTTNLFNHLQHHHKLLYEECARLRFAVKTTTSTCKKSQQTTLQTSLSQSIPYEKTSARWVSITESIAFHIAKDMTPIAVVEQQGFKRMLKTLDPRYKLPSRHFFSRQELPRLYTRERERLAADLAQVVHYALTTDMWSSRTCEPYMCVTMHYIVEWEMKSACLQTTYFPQDHTGENIAEALGDVTTTWMLNPNPVAITTDNGSNIVSAVQSKQWLRMQCFGHRLHLAIGHGMQNSKITRAINICKKNVAAFSYSWKRRRELAEAQVQLNLPAHQLITESPTRWGSRLQMVERVLEQERALAKVLSADKKTRPLVLTWQDIEVLEAIQRALKPLQEFTDALSGEGYVTLSYVRPVLHLFNSKLLAPQEGDGELANTIRHTILTYLNDKYSEPSTSDLLDMASFVDPRFRGTYVCSEKLAALKERVIYEAQELLANDAAPNQVSPQSAAEQCFVTDPAPPVAKKKTLASFFEQDATPSAFSPRESIQNELSSYFQSVCLDSKADPLQWWREHEVAYPALSSLARKYLCVPATSSPSERIFSCSGNIVTCQRASLKPDTVDRLVFLAKNLEM</sequence>
<evidence type="ECO:0000256" key="6">
    <source>
        <dbReference type="ARBA" id="ARBA00023125"/>
    </source>
</evidence>
<dbReference type="PANTHER" id="PTHR46481:SF9">
    <property type="entry name" value="ZINC FINGER BED DOMAIN-CONTAINING PROTEIN 1-LIKE"/>
    <property type="match status" value="1"/>
</dbReference>
<evidence type="ECO:0000256" key="4">
    <source>
        <dbReference type="ARBA" id="ARBA00022833"/>
    </source>
</evidence>
<keyword evidence="5" id="KW-0805">Transcription regulation</keyword>
<keyword evidence="2" id="KW-0479">Metal-binding</keyword>
<dbReference type="Pfam" id="PF02892">
    <property type="entry name" value="zf-BED"/>
    <property type="match status" value="1"/>
</dbReference>
<dbReference type="InterPro" id="IPR003656">
    <property type="entry name" value="Znf_BED"/>
</dbReference>
<feature type="domain" description="BED-type" evidence="10">
    <location>
        <begin position="59"/>
        <end position="114"/>
    </location>
</feature>
<keyword evidence="3 9" id="KW-0863">Zinc-finger</keyword>
<dbReference type="AlphaFoldDB" id="A0ABD1IN64"/>
<dbReference type="InterPro" id="IPR008906">
    <property type="entry name" value="HATC_C_dom"/>
</dbReference>
<gene>
    <name evidence="11" type="ORF">ACEWY4_027918</name>
</gene>
<dbReference type="SUPFAM" id="SSF140996">
    <property type="entry name" value="Hermes dimerisation domain"/>
    <property type="match status" value="1"/>
</dbReference>
<proteinExistence type="predicted"/>
<evidence type="ECO:0000313" key="11">
    <source>
        <dbReference type="EMBL" id="KAL2076454.1"/>
    </source>
</evidence>
<dbReference type="SMART" id="SM00614">
    <property type="entry name" value="ZnF_BED"/>
    <property type="match status" value="1"/>
</dbReference>
<dbReference type="SUPFAM" id="SSF57667">
    <property type="entry name" value="beta-beta-alpha zinc fingers"/>
    <property type="match status" value="1"/>
</dbReference>
<evidence type="ECO:0000256" key="1">
    <source>
        <dbReference type="ARBA" id="ARBA00004123"/>
    </source>
</evidence>
<dbReference type="InterPro" id="IPR012337">
    <property type="entry name" value="RNaseH-like_sf"/>
</dbReference>
<comment type="caution">
    <text evidence="11">The sequence shown here is derived from an EMBL/GenBank/DDBJ whole genome shotgun (WGS) entry which is preliminary data.</text>
</comment>
<keyword evidence="4" id="KW-0862">Zinc</keyword>
<reference evidence="11 12" key="1">
    <citation type="submission" date="2024-09" db="EMBL/GenBank/DDBJ databases">
        <title>A chromosome-level genome assembly of Gray's grenadier anchovy, Coilia grayii.</title>
        <authorList>
            <person name="Fu Z."/>
        </authorList>
    </citation>
    <scope>NUCLEOTIDE SEQUENCE [LARGE SCALE GENOMIC DNA]</scope>
    <source>
        <strain evidence="11">G4</strain>
        <tissue evidence="11">Muscle</tissue>
    </source>
</reference>
<dbReference type="InterPro" id="IPR052035">
    <property type="entry name" value="ZnF_BED_domain_contain"/>
</dbReference>
<evidence type="ECO:0000259" key="10">
    <source>
        <dbReference type="PROSITE" id="PS50808"/>
    </source>
</evidence>
<dbReference type="Proteomes" id="UP001591681">
    <property type="component" value="Unassembled WGS sequence"/>
</dbReference>
<evidence type="ECO:0000256" key="3">
    <source>
        <dbReference type="ARBA" id="ARBA00022771"/>
    </source>
</evidence>
<dbReference type="GO" id="GO:0008270">
    <property type="term" value="F:zinc ion binding"/>
    <property type="evidence" value="ECO:0007669"/>
    <property type="project" value="UniProtKB-KW"/>
</dbReference>
<protein>
    <recommendedName>
        <fullName evidence="10">BED-type domain-containing protein</fullName>
    </recommendedName>
</protein>
<evidence type="ECO:0000313" key="12">
    <source>
        <dbReference type="Proteomes" id="UP001591681"/>
    </source>
</evidence>
<keyword evidence="12" id="KW-1185">Reference proteome</keyword>
<keyword evidence="7" id="KW-0804">Transcription</keyword>
<dbReference type="SUPFAM" id="SSF53098">
    <property type="entry name" value="Ribonuclease H-like"/>
    <property type="match status" value="1"/>
</dbReference>
<keyword evidence="8" id="KW-0539">Nucleus</keyword>
<accession>A0ABD1IN64</accession>
<dbReference type="GO" id="GO:0005634">
    <property type="term" value="C:nucleus"/>
    <property type="evidence" value="ECO:0007669"/>
    <property type="project" value="UniProtKB-SubCell"/>
</dbReference>
<dbReference type="PROSITE" id="PS50808">
    <property type="entry name" value="ZF_BED"/>
    <property type="match status" value="1"/>
</dbReference>
<comment type="subcellular location">
    <subcellularLocation>
        <location evidence="1">Nucleus</location>
    </subcellularLocation>
</comment>
<dbReference type="PANTHER" id="PTHR46481">
    <property type="entry name" value="ZINC FINGER BED DOMAIN-CONTAINING PROTEIN 4"/>
    <property type="match status" value="1"/>
</dbReference>
<name>A0ABD1IN64_9TELE</name>
<evidence type="ECO:0000256" key="7">
    <source>
        <dbReference type="ARBA" id="ARBA00023163"/>
    </source>
</evidence>
<dbReference type="Pfam" id="PF05699">
    <property type="entry name" value="Dimer_Tnp_hAT"/>
    <property type="match status" value="1"/>
</dbReference>
<evidence type="ECO:0000256" key="9">
    <source>
        <dbReference type="PROSITE-ProRule" id="PRU00027"/>
    </source>
</evidence>
<evidence type="ECO:0000256" key="2">
    <source>
        <dbReference type="ARBA" id="ARBA00022723"/>
    </source>
</evidence>
<organism evidence="11 12">
    <name type="scientific">Coilia grayii</name>
    <name type="common">Gray's grenadier anchovy</name>
    <dbReference type="NCBI Taxonomy" id="363190"/>
    <lineage>
        <taxon>Eukaryota</taxon>
        <taxon>Metazoa</taxon>
        <taxon>Chordata</taxon>
        <taxon>Craniata</taxon>
        <taxon>Vertebrata</taxon>
        <taxon>Euteleostomi</taxon>
        <taxon>Actinopterygii</taxon>
        <taxon>Neopterygii</taxon>
        <taxon>Teleostei</taxon>
        <taxon>Clupei</taxon>
        <taxon>Clupeiformes</taxon>
        <taxon>Clupeoidei</taxon>
        <taxon>Engraulidae</taxon>
        <taxon>Coilinae</taxon>
        <taxon>Coilia</taxon>
    </lineage>
</organism>
<evidence type="ECO:0000256" key="5">
    <source>
        <dbReference type="ARBA" id="ARBA00023015"/>
    </source>
</evidence>
<keyword evidence="6" id="KW-0238">DNA-binding</keyword>
<dbReference type="GO" id="GO:0003677">
    <property type="term" value="F:DNA binding"/>
    <property type="evidence" value="ECO:0007669"/>
    <property type="project" value="UniProtKB-KW"/>
</dbReference>